<protein>
    <submittedName>
        <fullName evidence="6">Transcriptional regulator</fullName>
    </submittedName>
</protein>
<evidence type="ECO:0000259" key="5">
    <source>
        <dbReference type="Pfam" id="PF04153"/>
    </source>
</evidence>
<organism evidence="6 7">
    <name type="scientific">Tilletia horrida</name>
    <dbReference type="NCBI Taxonomy" id="155126"/>
    <lineage>
        <taxon>Eukaryota</taxon>
        <taxon>Fungi</taxon>
        <taxon>Dikarya</taxon>
        <taxon>Basidiomycota</taxon>
        <taxon>Ustilaginomycotina</taxon>
        <taxon>Exobasidiomycetes</taxon>
        <taxon>Tilletiales</taxon>
        <taxon>Tilletiaceae</taxon>
        <taxon>Tilletia</taxon>
    </lineage>
</organism>
<dbReference type="GO" id="GO:0006355">
    <property type="term" value="P:regulation of DNA-templated transcription"/>
    <property type="evidence" value="ECO:0007669"/>
    <property type="project" value="InterPro"/>
</dbReference>
<evidence type="ECO:0000256" key="4">
    <source>
        <dbReference type="SAM" id="MobiDB-lite"/>
    </source>
</evidence>
<dbReference type="InterPro" id="IPR038635">
    <property type="entry name" value="CCR4-NOT_su2/3/5_C_sf"/>
</dbReference>
<feature type="region of interest" description="Disordered" evidence="4">
    <location>
        <begin position="125"/>
        <end position="163"/>
    </location>
</feature>
<dbReference type="InterPro" id="IPR007282">
    <property type="entry name" value="NOT2/3/5_C"/>
</dbReference>
<keyword evidence="3" id="KW-0804">Transcription</keyword>
<feature type="domain" description="NOT2/NOT3/NOT5 C-terminal" evidence="5">
    <location>
        <begin position="244"/>
        <end position="369"/>
    </location>
</feature>
<dbReference type="Gene3D" id="2.30.30.1020">
    <property type="entry name" value="CCR4-NOT complex subunit 2/3/5, C-terminal domain"/>
    <property type="match status" value="1"/>
</dbReference>
<feature type="compositionally biased region" description="Low complexity" evidence="4">
    <location>
        <begin position="403"/>
        <end position="435"/>
    </location>
</feature>
<sequence>MNIGVAAAAGPYGRLPATGGPLPQTPGVGGGAPGLGQPTASAAGGSTSAAAVAAAAAAAQAAAAQAAQQQVGGGGTPVAGRYHDDFPALGAAGAASGSGGAVAGGQGPGLAGNGSMAAGNGAGAGNGAAGGPSPLGQNALQHHYHQLPPPSTQQPGQPQGANSVAAELANVAAGARSSMGTGPVPELVTQTPAQQILASPADRFGLLGLLSVIRMQDPDLSMLALGNDLQNLGLNMSSQDALYSSLVTPWSENNMLGAMQVEMDYQLPSCYNVQPPPSAQSKINSFSDETLFFIFYATPRDVMQEMAAQELYNRNWRYEKTLQLWLTKDAAHPEPTQKTPTFERGTYVFFDPVSWEKVTKTFVLMYDHLEEKSAHMAAAAAAAAQAQAQARIANGQQGGSGAQGAQQQQPLSGQQQQQPQSQQQVHQQAGAQPSGQGQGQQGQGSGATGQ</sequence>
<dbReference type="EMBL" id="JAPDMQ010000223">
    <property type="protein sequence ID" value="KAK0530135.1"/>
    <property type="molecule type" value="Genomic_DNA"/>
</dbReference>
<keyword evidence="2" id="KW-0805">Transcription regulation</keyword>
<dbReference type="Proteomes" id="UP001176521">
    <property type="component" value="Unassembled WGS sequence"/>
</dbReference>
<evidence type="ECO:0000313" key="7">
    <source>
        <dbReference type="Proteomes" id="UP001176521"/>
    </source>
</evidence>
<dbReference type="FunFam" id="2.30.30.1020:FF:000009">
    <property type="entry name" value="Related to CDC36-transcription factor"/>
    <property type="match status" value="1"/>
</dbReference>
<comment type="similarity">
    <text evidence="1">Belongs to the CNOT2/3/5 family.</text>
</comment>
<evidence type="ECO:0000313" key="6">
    <source>
        <dbReference type="EMBL" id="KAK0530135.1"/>
    </source>
</evidence>
<dbReference type="PANTHER" id="PTHR23326">
    <property type="entry name" value="CCR4 NOT-RELATED"/>
    <property type="match status" value="1"/>
</dbReference>
<dbReference type="GO" id="GO:0000289">
    <property type="term" value="P:nuclear-transcribed mRNA poly(A) tail shortening"/>
    <property type="evidence" value="ECO:0007669"/>
    <property type="project" value="UniProtKB-ARBA"/>
</dbReference>
<feature type="region of interest" description="Disordered" evidence="4">
    <location>
        <begin position="14"/>
        <end position="44"/>
    </location>
</feature>
<feature type="compositionally biased region" description="Gly residues" evidence="4">
    <location>
        <begin position="436"/>
        <end position="450"/>
    </location>
</feature>
<evidence type="ECO:0000256" key="1">
    <source>
        <dbReference type="ARBA" id="ARBA00007682"/>
    </source>
</evidence>
<feature type="compositionally biased region" description="Low complexity" evidence="4">
    <location>
        <begin position="35"/>
        <end position="44"/>
    </location>
</feature>
<evidence type="ECO:0000256" key="3">
    <source>
        <dbReference type="ARBA" id="ARBA00023163"/>
    </source>
</evidence>
<dbReference type="AlphaFoldDB" id="A0AAN6GCV0"/>
<dbReference type="InterPro" id="IPR040168">
    <property type="entry name" value="Not2/3/5"/>
</dbReference>
<reference evidence="6" key="1">
    <citation type="journal article" date="2023" name="PhytoFront">
        <title>Draft Genome Resources of Seven Strains of Tilletia horrida, Causal Agent of Kernel Smut of Rice.</title>
        <authorList>
            <person name="Khanal S."/>
            <person name="Antony Babu S."/>
            <person name="Zhou X.G."/>
        </authorList>
    </citation>
    <scope>NUCLEOTIDE SEQUENCE</scope>
    <source>
        <strain evidence="6">TX3</strain>
    </source>
</reference>
<gene>
    <name evidence="6" type="primary">CDC36</name>
    <name evidence="6" type="ORF">OC842_004031</name>
</gene>
<evidence type="ECO:0000256" key="2">
    <source>
        <dbReference type="ARBA" id="ARBA00023015"/>
    </source>
</evidence>
<dbReference type="GO" id="GO:0030015">
    <property type="term" value="C:CCR4-NOT core complex"/>
    <property type="evidence" value="ECO:0007669"/>
    <property type="project" value="InterPro"/>
</dbReference>
<accession>A0AAN6GCV0</accession>
<dbReference type="Pfam" id="PF04153">
    <property type="entry name" value="NOT2_3_5_C"/>
    <property type="match status" value="1"/>
</dbReference>
<feature type="compositionally biased region" description="Low complexity" evidence="4">
    <location>
        <begin position="153"/>
        <end position="163"/>
    </location>
</feature>
<name>A0AAN6GCV0_9BASI</name>
<comment type="caution">
    <text evidence="6">The sequence shown here is derived from an EMBL/GenBank/DDBJ whole genome shotgun (WGS) entry which is preliminary data.</text>
</comment>
<keyword evidence="7" id="KW-1185">Reference proteome</keyword>
<feature type="region of interest" description="Disordered" evidence="4">
    <location>
        <begin position="392"/>
        <end position="450"/>
    </location>
</feature>
<proteinExistence type="inferred from homology"/>